<accession>A0AAD4MPH1</accession>
<comment type="caution">
    <text evidence="1">The sequence shown here is derived from an EMBL/GenBank/DDBJ whole genome shotgun (WGS) entry which is preliminary data.</text>
</comment>
<evidence type="ECO:0000313" key="2">
    <source>
        <dbReference type="Proteomes" id="UP001201812"/>
    </source>
</evidence>
<evidence type="ECO:0000313" key="1">
    <source>
        <dbReference type="EMBL" id="KAI1699687.1"/>
    </source>
</evidence>
<dbReference type="AlphaFoldDB" id="A0AAD4MPH1"/>
<reference evidence="1" key="1">
    <citation type="submission" date="2022-01" db="EMBL/GenBank/DDBJ databases">
        <title>Genome Sequence Resource for Two Populations of Ditylenchus destructor, the Migratory Endoparasitic Phytonematode.</title>
        <authorList>
            <person name="Zhang H."/>
            <person name="Lin R."/>
            <person name="Xie B."/>
        </authorList>
    </citation>
    <scope>NUCLEOTIDE SEQUENCE</scope>
    <source>
        <strain evidence="1">BazhouSP</strain>
    </source>
</reference>
<name>A0AAD4MPH1_9BILA</name>
<sequence>MIYSKKSHIGPLGRHNISISAAAAELLRQTKKDGAACGKERKNATRLFLPILVPLEDVPAKQIELYQNFSDLSARTCEQSDVAMFPRHLSFELPLDQIPTRN</sequence>
<gene>
    <name evidence="1" type="ORF">DdX_17180</name>
</gene>
<proteinExistence type="predicted"/>
<protein>
    <submittedName>
        <fullName evidence="1">Uncharacterized protein</fullName>
    </submittedName>
</protein>
<keyword evidence="2" id="KW-1185">Reference proteome</keyword>
<dbReference type="Proteomes" id="UP001201812">
    <property type="component" value="Unassembled WGS sequence"/>
</dbReference>
<dbReference type="EMBL" id="JAKKPZ010000171">
    <property type="protein sequence ID" value="KAI1699687.1"/>
    <property type="molecule type" value="Genomic_DNA"/>
</dbReference>
<organism evidence="1 2">
    <name type="scientific">Ditylenchus destructor</name>
    <dbReference type="NCBI Taxonomy" id="166010"/>
    <lineage>
        <taxon>Eukaryota</taxon>
        <taxon>Metazoa</taxon>
        <taxon>Ecdysozoa</taxon>
        <taxon>Nematoda</taxon>
        <taxon>Chromadorea</taxon>
        <taxon>Rhabditida</taxon>
        <taxon>Tylenchina</taxon>
        <taxon>Tylenchomorpha</taxon>
        <taxon>Sphaerularioidea</taxon>
        <taxon>Anguinidae</taxon>
        <taxon>Anguininae</taxon>
        <taxon>Ditylenchus</taxon>
    </lineage>
</organism>